<dbReference type="InterPro" id="IPR029058">
    <property type="entry name" value="AB_hydrolase_fold"/>
</dbReference>
<evidence type="ECO:0000313" key="11">
    <source>
        <dbReference type="Proteomes" id="UP000005446"/>
    </source>
</evidence>
<proteinExistence type="inferred from homology"/>
<comment type="catalytic activity">
    <reaction evidence="6">
        <text>a 4-O-methyl-alpha-D-glucuronosyl ester derivative + H2O = 4-O-methyl-alpha-D-glucuronate derivative + an alcohol + H(+)</text>
        <dbReference type="Rhea" id="RHEA:67452"/>
        <dbReference type="ChEBI" id="CHEBI:15377"/>
        <dbReference type="ChEBI" id="CHEBI:15378"/>
        <dbReference type="ChEBI" id="CHEBI:30879"/>
        <dbReference type="ChEBI" id="CHEBI:171667"/>
        <dbReference type="ChEBI" id="CHEBI:171668"/>
        <dbReference type="EC" id="3.1.1.117"/>
    </reaction>
    <physiologicalReaction direction="left-to-right" evidence="6">
        <dbReference type="Rhea" id="RHEA:67453"/>
    </physiologicalReaction>
</comment>
<keyword evidence="3 8" id="KW-0732">Signal</keyword>
<evidence type="ECO:0000256" key="8">
    <source>
        <dbReference type="SAM" id="SignalP"/>
    </source>
</evidence>
<evidence type="ECO:0000259" key="9">
    <source>
        <dbReference type="Pfam" id="PF22244"/>
    </source>
</evidence>
<feature type="chain" id="PRO_5003532011" description="(4-O-methyl)-D-glucuronate--lignin esterase" evidence="8">
    <location>
        <begin position="18"/>
        <end position="397"/>
    </location>
</feature>
<dbReference type="InParanoid" id="H0EF42"/>
<evidence type="ECO:0000256" key="3">
    <source>
        <dbReference type="ARBA" id="ARBA00022729"/>
    </source>
</evidence>
<protein>
    <recommendedName>
        <fullName evidence="7">(4-O-methyl)-D-glucuronate--lignin esterase</fullName>
        <ecNumber evidence="7">3.1.1.117</ecNumber>
    </recommendedName>
</protein>
<accession>H0EF42</accession>
<dbReference type="ESTHER" id="glal7-h0ef42">
    <property type="family name" value="Glucuronoyl_esterase"/>
</dbReference>
<keyword evidence="5" id="KW-0439">Lignin degradation</keyword>
<feature type="domain" description="4-O-methyl-glucuronoyl methylesterase-like" evidence="9">
    <location>
        <begin position="100"/>
        <end position="330"/>
    </location>
</feature>
<dbReference type="GO" id="GO:0046274">
    <property type="term" value="P:lignin catabolic process"/>
    <property type="evidence" value="ECO:0007669"/>
    <property type="project" value="UniProtKB-KW"/>
</dbReference>
<sequence length="397" mass="41647">MKSVVSSALLLALPVFALPSSLHERQDACKALPANYAYSPASSKLPDPFTFADGTKVTTKAQWACRKQEILQLFYLQELGDKPAKPESVTGTVSATSISVKVTNAGKSISFSATVKMPSGVTGAAPAIIAYGGASLPIPAGVATITFNNDGVAQQTNSGSRGKGLFYDLYGSGHSAGATTAWAWGVSRILDVIEADTTKKIDVTRIGVTGCSRNGKGALIAGALDDRIALTLPQESGSGGAACWRISDLEEAAGKKIQTAHEIIGENVWYSKRFDPFATKTSTLAVDHHMLPALIAPRGLLVIENNIDWLGPVSTTGCMRVGALAYQALGATDSFGFSEVAPHNHCTFPSSQQTELTAFINRFLKGDASAKTAGVDKSDQANVKASTYITWTAPTLT</sequence>
<evidence type="ECO:0000256" key="5">
    <source>
        <dbReference type="ARBA" id="ARBA00023185"/>
    </source>
</evidence>
<dbReference type="AlphaFoldDB" id="H0EF42"/>
<keyword evidence="2" id="KW-0719">Serine esterase</keyword>
<evidence type="ECO:0000256" key="7">
    <source>
        <dbReference type="ARBA" id="ARBA00026105"/>
    </source>
</evidence>
<dbReference type="OrthoDB" id="3781271at2759"/>
<keyword evidence="11" id="KW-1185">Reference proteome</keyword>
<evidence type="ECO:0000313" key="10">
    <source>
        <dbReference type="EMBL" id="EHL02818.1"/>
    </source>
</evidence>
<gene>
    <name evidence="10" type="ORF">M7I_1080</name>
</gene>
<reference evidence="10 11" key="1">
    <citation type="journal article" date="2012" name="Eukaryot. Cell">
        <title>Genome sequence of the fungus Glarea lozoyensis: the first genome sequence of a species from the Helotiaceae family.</title>
        <authorList>
            <person name="Youssar L."/>
            <person name="Gruening B.A."/>
            <person name="Erxleben A."/>
            <person name="Guenther S."/>
            <person name="Huettel W."/>
        </authorList>
    </citation>
    <scope>NUCLEOTIDE SEQUENCE [LARGE SCALE GENOMIC DNA]</scope>
    <source>
        <strain evidence="11">ATCC 74030 / MF5533</strain>
    </source>
</reference>
<comment type="similarity">
    <text evidence="1">Belongs to the carbohydrate esterase 15 (CE15) family.</text>
</comment>
<organism evidence="10 11">
    <name type="scientific">Glarea lozoyensis (strain ATCC 74030 / MF5533)</name>
    <dbReference type="NCBI Taxonomy" id="1104152"/>
    <lineage>
        <taxon>Eukaryota</taxon>
        <taxon>Fungi</taxon>
        <taxon>Dikarya</taxon>
        <taxon>Ascomycota</taxon>
        <taxon>Pezizomycotina</taxon>
        <taxon>Leotiomycetes</taxon>
        <taxon>Helotiales</taxon>
        <taxon>Helotiaceae</taxon>
        <taxon>Glarea</taxon>
    </lineage>
</organism>
<dbReference type="EMBL" id="AGUE01000018">
    <property type="protein sequence ID" value="EHL02818.1"/>
    <property type="molecule type" value="Genomic_DNA"/>
</dbReference>
<dbReference type="Gene3D" id="3.40.50.1820">
    <property type="entry name" value="alpha/beta hydrolase"/>
    <property type="match status" value="1"/>
</dbReference>
<dbReference type="HOGENOM" id="CLU_028869_1_1_1"/>
<dbReference type="Proteomes" id="UP000005446">
    <property type="component" value="Unassembled WGS sequence"/>
</dbReference>
<dbReference type="InterPro" id="IPR054579">
    <property type="entry name" value="GCE-like_dom"/>
</dbReference>
<comment type="caution">
    <text evidence="10">The sequence shown here is derived from an EMBL/GenBank/DDBJ whole genome shotgun (WGS) entry which is preliminary data.</text>
</comment>
<evidence type="ECO:0000256" key="4">
    <source>
        <dbReference type="ARBA" id="ARBA00022801"/>
    </source>
</evidence>
<dbReference type="Pfam" id="PF22244">
    <property type="entry name" value="GCE_fung"/>
    <property type="match status" value="1"/>
</dbReference>
<name>H0EF42_GLAL7</name>
<evidence type="ECO:0000256" key="6">
    <source>
        <dbReference type="ARBA" id="ARBA00024511"/>
    </source>
</evidence>
<dbReference type="GO" id="GO:0052689">
    <property type="term" value="F:carboxylic ester hydrolase activity"/>
    <property type="evidence" value="ECO:0007669"/>
    <property type="project" value="UniProtKB-KW"/>
</dbReference>
<feature type="signal peptide" evidence="8">
    <location>
        <begin position="1"/>
        <end position="17"/>
    </location>
</feature>
<evidence type="ECO:0000256" key="2">
    <source>
        <dbReference type="ARBA" id="ARBA00022487"/>
    </source>
</evidence>
<keyword evidence="4" id="KW-0378">Hydrolase</keyword>
<dbReference type="EC" id="3.1.1.117" evidence="7"/>
<evidence type="ECO:0000256" key="1">
    <source>
        <dbReference type="ARBA" id="ARBA00010092"/>
    </source>
</evidence>
<dbReference type="SUPFAM" id="SSF53474">
    <property type="entry name" value="alpha/beta-Hydrolases"/>
    <property type="match status" value="1"/>
</dbReference>